<evidence type="ECO:0000313" key="2">
    <source>
        <dbReference type="EMBL" id="KAG6672440.1"/>
    </source>
</evidence>
<dbReference type="Proteomes" id="UP000811246">
    <property type="component" value="Chromosome 16"/>
</dbReference>
<evidence type="ECO:0000256" key="1">
    <source>
        <dbReference type="SAM" id="MobiDB-lite"/>
    </source>
</evidence>
<feature type="compositionally biased region" description="Polar residues" evidence="1">
    <location>
        <begin position="1"/>
        <end position="26"/>
    </location>
</feature>
<proteinExistence type="predicted"/>
<feature type="region of interest" description="Disordered" evidence="1">
    <location>
        <begin position="131"/>
        <end position="153"/>
    </location>
</feature>
<dbReference type="EMBL" id="CM031840">
    <property type="protein sequence ID" value="KAG6672440.1"/>
    <property type="molecule type" value="Genomic_DNA"/>
</dbReference>
<reference evidence="2" key="1">
    <citation type="submission" date="2021-01" db="EMBL/GenBank/DDBJ databases">
        <authorList>
            <person name="Lovell J.T."/>
            <person name="Bentley N."/>
            <person name="Bhattarai G."/>
            <person name="Jenkins J.W."/>
            <person name="Sreedasyam A."/>
            <person name="Alarcon Y."/>
            <person name="Bock C."/>
            <person name="Boston L."/>
            <person name="Carlson J."/>
            <person name="Cervantes K."/>
            <person name="Clermont K."/>
            <person name="Krom N."/>
            <person name="Kubenka K."/>
            <person name="Mamidi S."/>
            <person name="Mattison C."/>
            <person name="Monteros M."/>
            <person name="Pisani C."/>
            <person name="Plott C."/>
            <person name="Rajasekar S."/>
            <person name="Rhein H.S."/>
            <person name="Rohla C."/>
            <person name="Song M."/>
            <person name="Hilaire R.S."/>
            <person name="Shu S."/>
            <person name="Wells L."/>
            <person name="Wang X."/>
            <person name="Webber J."/>
            <person name="Heerema R.J."/>
            <person name="Klein P."/>
            <person name="Conner P."/>
            <person name="Grauke L."/>
            <person name="Grimwood J."/>
            <person name="Schmutz J."/>
            <person name="Randall J.J."/>
        </authorList>
    </citation>
    <scope>NUCLEOTIDE SEQUENCE</scope>
    <source>
        <tissue evidence="2">Leaf</tissue>
    </source>
</reference>
<protein>
    <submittedName>
        <fullName evidence="2">Uncharacterized protein</fullName>
    </submittedName>
</protein>
<gene>
    <name evidence="2" type="ORF">I3842_16G057700</name>
</gene>
<dbReference type="AlphaFoldDB" id="A0A922A1Y7"/>
<sequence>MSGNTMPKWLSTGSNQGRIYSSTSTRPPLAGSLITSPLESAPLQTSRLGLSARPGPIRVVESPSSPASSSFLRGSLSPSWLTITFPETPRGSVRHGWDSRYWDKDDRRRDEDYNEDVVDHSLMALDEASDKGDVPTTLMNGNKKSSLDDSVKGSDRRGIGLYNEDGCSELKVHEAQYKASLENVAQISTKNSNENKQFDADDLEKQNEAAENGADGFDFHNTPNEDYDDIGHGKGDHLDVEIQKMLVTLWSHLIFLTMVTRIGMWLRWRKCQPIHMKTLLCTCKILKLSMEDSLQEHSQIPRGKQSAANILVPLVR</sequence>
<accession>A0A922A1Y7</accession>
<name>A0A922A1Y7_CARIL</name>
<comment type="caution">
    <text evidence="2">The sequence shown here is derived from an EMBL/GenBank/DDBJ whole genome shotgun (WGS) entry which is preliminary data.</text>
</comment>
<organism evidence="2 3">
    <name type="scientific">Carya illinoinensis</name>
    <name type="common">Pecan</name>
    <dbReference type="NCBI Taxonomy" id="32201"/>
    <lineage>
        <taxon>Eukaryota</taxon>
        <taxon>Viridiplantae</taxon>
        <taxon>Streptophyta</taxon>
        <taxon>Embryophyta</taxon>
        <taxon>Tracheophyta</taxon>
        <taxon>Spermatophyta</taxon>
        <taxon>Magnoliopsida</taxon>
        <taxon>eudicotyledons</taxon>
        <taxon>Gunneridae</taxon>
        <taxon>Pentapetalae</taxon>
        <taxon>rosids</taxon>
        <taxon>fabids</taxon>
        <taxon>Fagales</taxon>
        <taxon>Juglandaceae</taxon>
        <taxon>Carya</taxon>
    </lineage>
</organism>
<evidence type="ECO:0000313" key="3">
    <source>
        <dbReference type="Proteomes" id="UP000811246"/>
    </source>
</evidence>
<feature type="region of interest" description="Disordered" evidence="1">
    <location>
        <begin position="1"/>
        <end position="38"/>
    </location>
</feature>